<dbReference type="STRING" id="694270.A0A395SHZ2"/>
<evidence type="ECO:0000313" key="2">
    <source>
        <dbReference type="Proteomes" id="UP000266234"/>
    </source>
</evidence>
<dbReference type="OrthoDB" id="5343383at2759"/>
<comment type="caution">
    <text evidence="1">The sequence shown here is derived from an EMBL/GenBank/DDBJ whole genome shotgun (WGS) entry which is preliminary data.</text>
</comment>
<evidence type="ECO:0000313" key="1">
    <source>
        <dbReference type="EMBL" id="RGP72001.1"/>
    </source>
</evidence>
<gene>
    <name evidence="1" type="ORF">FLONG3_6900</name>
</gene>
<name>A0A395SHZ2_9HYPO</name>
<sequence length="263" mass="31263">MDPPMHYSPKEISAILLDFYTFLTTLHFDPKYLKTPPPEGWPAIDPLLNHVTRSKEVGEVMKQIPYFDDKEFVYWVHYKSRLIDYSNMSEKDFTSTMDWRRLVDDILWSKRRETNIDLHDVFPLALGHETGGRHLWLNVRDGEITDEENKFQESEPVDMKEYFDGLKQAYINLTLIPCPRRVTIEVLQPVDELPEGKTITEEEVIAQEQEWPTDMDIQYVRQLYRGFGWPNDFRKDEAFRAVNLLMEKLPEHRYEWEGDGGSW</sequence>
<dbReference type="AlphaFoldDB" id="A0A395SHZ2"/>
<dbReference type="EMBL" id="PXOG01000152">
    <property type="protein sequence ID" value="RGP72001.1"/>
    <property type="molecule type" value="Genomic_DNA"/>
</dbReference>
<proteinExistence type="predicted"/>
<protein>
    <submittedName>
        <fullName evidence="1">Uncharacterized protein</fullName>
    </submittedName>
</protein>
<accession>A0A395SHZ2</accession>
<dbReference type="Proteomes" id="UP000266234">
    <property type="component" value="Unassembled WGS sequence"/>
</dbReference>
<reference evidence="1 2" key="1">
    <citation type="journal article" date="2018" name="PLoS Pathog.">
        <title>Evolution of structural diversity of trichothecenes, a family of toxins produced by plant pathogenic and entomopathogenic fungi.</title>
        <authorList>
            <person name="Proctor R.H."/>
            <person name="McCormick S.P."/>
            <person name="Kim H.S."/>
            <person name="Cardoza R.E."/>
            <person name="Stanley A.M."/>
            <person name="Lindo L."/>
            <person name="Kelly A."/>
            <person name="Brown D.W."/>
            <person name="Lee T."/>
            <person name="Vaughan M.M."/>
            <person name="Alexander N.J."/>
            <person name="Busman M."/>
            <person name="Gutierrez S."/>
        </authorList>
    </citation>
    <scope>NUCLEOTIDE SEQUENCE [LARGE SCALE GENOMIC DNA]</scope>
    <source>
        <strain evidence="1 2">NRRL 20695</strain>
    </source>
</reference>
<organism evidence="1 2">
    <name type="scientific">Fusarium longipes</name>
    <dbReference type="NCBI Taxonomy" id="694270"/>
    <lineage>
        <taxon>Eukaryota</taxon>
        <taxon>Fungi</taxon>
        <taxon>Dikarya</taxon>
        <taxon>Ascomycota</taxon>
        <taxon>Pezizomycotina</taxon>
        <taxon>Sordariomycetes</taxon>
        <taxon>Hypocreomycetidae</taxon>
        <taxon>Hypocreales</taxon>
        <taxon>Nectriaceae</taxon>
        <taxon>Fusarium</taxon>
    </lineage>
</organism>
<keyword evidence="2" id="KW-1185">Reference proteome</keyword>